<dbReference type="PROSITE" id="PS01108">
    <property type="entry name" value="RIBOSOMAL_L24"/>
    <property type="match status" value="1"/>
</dbReference>
<dbReference type="GO" id="GO:0005840">
    <property type="term" value="C:ribosome"/>
    <property type="evidence" value="ECO:0007669"/>
    <property type="project" value="UniProtKB-KW"/>
</dbReference>
<dbReference type="Pfam" id="PF17136">
    <property type="entry name" value="ribosomal_L24"/>
    <property type="match status" value="1"/>
</dbReference>
<dbReference type="GO" id="GO:1990904">
    <property type="term" value="C:ribonucleoprotein complex"/>
    <property type="evidence" value="ECO:0007669"/>
    <property type="project" value="UniProtKB-KW"/>
</dbReference>
<dbReference type="InterPro" id="IPR057264">
    <property type="entry name" value="Ribosomal_uL24_C"/>
</dbReference>
<dbReference type="NCBIfam" id="TIGR01079">
    <property type="entry name" value="rplX_bact"/>
    <property type="match status" value="1"/>
</dbReference>
<dbReference type="GO" id="GO:0019843">
    <property type="term" value="F:rRNA binding"/>
    <property type="evidence" value="ECO:0007669"/>
    <property type="project" value="UniProtKB-UniRule"/>
</dbReference>
<dbReference type="SMART" id="SM00739">
    <property type="entry name" value="KOW"/>
    <property type="match status" value="1"/>
</dbReference>
<keyword evidence="2 5" id="KW-0689">Ribosomal protein</keyword>
<evidence type="ECO:0000256" key="4">
    <source>
        <dbReference type="ARBA" id="ARBA00035206"/>
    </source>
</evidence>
<evidence type="ECO:0000256" key="5">
    <source>
        <dbReference type="HAMAP-Rule" id="MF_01326"/>
    </source>
</evidence>
<dbReference type="Pfam" id="PF00467">
    <property type="entry name" value="KOW"/>
    <property type="match status" value="1"/>
</dbReference>
<protein>
    <recommendedName>
        <fullName evidence="4 5">Large ribosomal subunit protein uL24</fullName>
    </recommendedName>
</protein>
<dbReference type="InterPro" id="IPR008991">
    <property type="entry name" value="Translation_prot_SH3-like_sf"/>
</dbReference>
<dbReference type="EMBL" id="PFWG01000045">
    <property type="protein sequence ID" value="PJA63853.1"/>
    <property type="molecule type" value="Genomic_DNA"/>
</dbReference>
<comment type="function">
    <text evidence="5">One of two assembly initiator proteins, it binds directly to the 5'-end of the 23S rRNA, where it nucleates assembly of the 50S subunit.</text>
</comment>
<dbReference type="AlphaFoldDB" id="A0A2M7YLK3"/>
<keyword evidence="3 5" id="KW-0687">Ribonucleoprotein</keyword>
<evidence type="ECO:0000256" key="6">
    <source>
        <dbReference type="RuleBase" id="RU003477"/>
    </source>
</evidence>
<organism evidence="8 9">
    <name type="scientific">Candidatus Portnoybacteria bacterium CG_4_9_14_3_um_filter_43_11</name>
    <dbReference type="NCBI Taxonomy" id="1974805"/>
    <lineage>
        <taxon>Bacteria</taxon>
        <taxon>Candidatus Portnoyibacteriota</taxon>
    </lineage>
</organism>
<evidence type="ECO:0000256" key="1">
    <source>
        <dbReference type="ARBA" id="ARBA00010618"/>
    </source>
</evidence>
<dbReference type="HAMAP" id="MF_01326_B">
    <property type="entry name" value="Ribosomal_uL24_B"/>
    <property type="match status" value="1"/>
</dbReference>
<dbReference type="InterPro" id="IPR005825">
    <property type="entry name" value="Ribosomal_uL24_CS"/>
</dbReference>
<dbReference type="Gene3D" id="2.30.30.30">
    <property type="match status" value="1"/>
</dbReference>
<accession>A0A2M7YLK3</accession>
<dbReference type="PANTHER" id="PTHR12903">
    <property type="entry name" value="MITOCHONDRIAL RIBOSOMAL PROTEIN L24"/>
    <property type="match status" value="1"/>
</dbReference>
<dbReference type="CDD" id="cd06089">
    <property type="entry name" value="KOW_RPL26"/>
    <property type="match status" value="1"/>
</dbReference>
<proteinExistence type="inferred from homology"/>
<dbReference type="InterPro" id="IPR003256">
    <property type="entry name" value="Ribosomal_uL24"/>
</dbReference>
<evidence type="ECO:0000313" key="9">
    <source>
        <dbReference type="Proteomes" id="UP000230941"/>
    </source>
</evidence>
<evidence type="ECO:0000313" key="8">
    <source>
        <dbReference type="EMBL" id="PJA63853.1"/>
    </source>
</evidence>
<sequence>MRIKKGDTILIISGKDKGKKGKILQAFPRLNKILVEGVNVVKKHRRAKNEREKGQVIEVFKPISVSNAKLVCPKCGKATRVGYRPTEKNKYRMCKKCGQEV</sequence>
<comment type="function">
    <text evidence="5">One of the proteins that surrounds the polypeptide exit tunnel on the outside of the subunit.</text>
</comment>
<dbReference type="Proteomes" id="UP000230941">
    <property type="component" value="Unassembled WGS sequence"/>
</dbReference>
<dbReference type="InterPro" id="IPR014722">
    <property type="entry name" value="Rib_uL2_dom2"/>
</dbReference>
<evidence type="ECO:0000256" key="2">
    <source>
        <dbReference type="ARBA" id="ARBA00022980"/>
    </source>
</evidence>
<comment type="subunit">
    <text evidence="5">Part of the 50S ribosomal subunit.</text>
</comment>
<keyword evidence="5" id="KW-0694">RNA-binding</keyword>
<dbReference type="GO" id="GO:0003735">
    <property type="term" value="F:structural constituent of ribosome"/>
    <property type="evidence" value="ECO:0007669"/>
    <property type="project" value="InterPro"/>
</dbReference>
<dbReference type="InterPro" id="IPR041988">
    <property type="entry name" value="Ribosomal_uL24_KOW"/>
</dbReference>
<dbReference type="SUPFAM" id="SSF50104">
    <property type="entry name" value="Translation proteins SH3-like domain"/>
    <property type="match status" value="1"/>
</dbReference>
<comment type="caution">
    <text evidence="8">The sequence shown here is derived from an EMBL/GenBank/DDBJ whole genome shotgun (WGS) entry which is preliminary data.</text>
</comment>
<evidence type="ECO:0000256" key="3">
    <source>
        <dbReference type="ARBA" id="ARBA00023274"/>
    </source>
</evidence>
<name>A0A2M7YLK3_9BACT</name>
<keyword evidence="5" id="KW-0699">rRNA-binding</keyword>
<dbReference type="InterPro" id="IPR005824">
    <property type="entry name" value="KOW"/>
</dbReference>
<gene>
    <name evidence="5" type="primary">rplX</name>
    <name evidence="8" type="ORF">CO160_01805</name>
</gene>
<dbReference type="GO" id="GO:0006412">
    <property type="term" value="P:translation"/>
    <property type="evidence" value="ECO:0007669"/>
    <property type="project" value="UniProtKB-UniRule"/>
</dbReference>
<evidence type="ECO:0000259" key="7">
    <source>
        <dbReference type="SMART" id="SM00739"/>
    </source>
</evidence>
<comment type="similarity">
    <text evidence="1 5 6">Belongs to the universal ribosomal protein uL24 family.</text>
</comment>
<reference evidence="9" key="1">
    <citation type="submission" date="2017-09" db="EMBL/GenBank/DDBJ databases">
        <title>Depth-based differentiation of microbial function through sediment-hosted aquifers and enrichment of novel symbionts in the deep terrestrial subsurface.</title>
        <authorList>
            <person name="Probst A.J."/>
            <person name="Ladd B."/>
            <person name="Jarett J.K."/>
            <person name="Geller-Mcgrath D.E."/>
            <person name="Sieber C.M.K."/>
            <person name="Emerson J.B."/>
            <person name="Anantharaman K."/>
            <person name="Thomas B.C."/>
            <person name="Malmstrom R."/>
            <person name="Stieglmeier M."/>
            <person name="Klingl A."/>
            <person name="Woyke T."/>
            <person name="Ryan C.M."/>
            <person name="Banfield J.F."/>
        </authorList>
    </citation>
    <scope>NUCLEOTIDE SEQUENCE [LARGE SCALE GENOMIC DNA]</scope>
</reference>
<feature type="domain" description="KOW" evidence="7">
    <location>
        <begin position="2"/>
        <end position="29"/>
    </location>
</feature>